<comment type="caution">
    <text evidence="1">The sequence shown here is derived from an EMBL/GenBank/DDBJ whole genome shotgun (WGS) entry which is preliminary data.</text>
</comment>
<accession>A0ACC0CPU0</accession>
<organism evidence="1 2">
    <name type="scientific">Hypoxylon rubiginosum</name>
    <dbReference type="NCBI Taxonomy" id="110542"/>
    <lineage>
        <taxon>Eukaryota</taxon>
        <taxon>Fungi</taxon>
        <taxon>Dikarya</taxon>
        <taxon>Ascomycota</taxon>
        <taxon>Pezizomycotina</taxon>
        <taxon>Sordariomycetes</taxon>
        <taxon>Xylariomycetidae</taxon>
        <taxon>Xylariales</taxon>
        <taxon>Hypoxylaceae</taxon>
        <taxon>Hypoxylon</taxon>
    </lineage>
</organism>
<keyword evidence="2" id="KW-1185">Reference proteome</keyword>
<name>A0ACC0CPU0_9PEZI</name>
<evidence type="ECO:0000313" key="2">
    <source>
        <dbReference type="Proteomes" id="UP001497680"/>
    </source>
</evidence>
<evidence type="ECO:0000313" key="1">
    <source>
        <dbReference type="EMBL" id="KAI6082483.1"/>
    </source>
</evidence>
<sequence>MRFQAPQLGALGVTFTAFRAMQFVSLVAIIGIVANFINEIVSNQRDAPDVLVGTLAVGSIATLYVSISYILYYDGLLPLLIAGGIDLALMIAAIVVAVTIGKPLSLLKCELLPQPAAPTTTFTMSISARDYASAAAKYNNYLALITTDQPHCYEIKAVWGLGIALCVLFAFSAVLCVGLWRRTKGDAAPPKDIEG</sequence>
<gene>
    <name evidence="1" type="ORF">F4821DRAFT_272449</name>
</gene>
<reference evidence="1 2" key="1">
    <citation type="journal article" date="2022" name="New Phytol.">
        <title>Ecological generalism drives hyperdiversity of secondary metabolite gene clusters in xylarialean endophytes.</title>
        <authorList>
            <person name="Franco M.E.E."/>
            <person name="Wisecaver J.H."/>
            <person name="Arnold A.E."/>
            <person name="Ju Y.M."/>
            <person name="Slot J.C."/>
            <person name="Ahrendt S."/>
            <person name="Moore L.P."/>
            <person name="Eastman K.E."/>
            <person name="Scott K."/>
            <person name="Konkel Z."/>
            <person name="Mondo S.J."/>
            <person name="Kuo A."/>
            <person name="Hayes R.D."/>
            <person name="Haridas S."/>
            <person name="Andreopoulos B."/>
            <person name="Riley R."/>
            <person name="LaButti K."/>
            <person name="Pangilinan J."/>
            <person name="Lipzen A."/>
            <person name="Amirebrahimi M."/>
            <person name="Yan J."/>
            <person name="Adam C."/>
            <person name="Keymanesh K."/>
            <person name="Ng V."/>
            <person name="Louie K."/>
            <person name="Northen T."/>
            <person name="Drula E."/>
            <person name="Henrissat B."/>
            <person name="Hsieh H.M."/>
            <person name="Youens-Clark K."/>
            <person name="Lutzoni F."/>
            <person name="Miadlikowska J."/>
            <person name="Eastwood D.C."/>
            <person name="Hamelin R.C."/>
            <person name="Grigoriev I.V."/>
            <person name="U'Ren J.M."/>
        </authorList>
    </citation>
    <scope>NUCLEOTIDE SEQUENCE [LARGE SCALE GENOMIC DNA]</scope>
    <source>
        <strain evidence="1 2">ER1909</strain>
    </source>
</reference>
<dbReference type="EMBL" id="MU394370">
    <property type="protein sequence ID" value="KAI6082483.1"/>
    <property type="molecule type" value="Genomic_DNA"/>
</dbReference>
<protein>
    <submittedName>
        <fullName evidence="1">Uncharacterized protein</fullName>
    </submittedName>
</protein>
<proteinExistence type="predicted"/>
<dbReference type="Proteomes" id="UP001497680">
    <property type="component" value="Unassembled WGS sequence"/>
</dbReference>